<dbReference type="SUPFAM" id="SSF53098">
    <property type="entry name" value="Ribonuclease H-like"/>
    <property type="match status" value="1"/>
</dbReference>
<reference evidence="2 3" key="1">
    <citation type="submission" date="2022-01" db="EMBL/GenBank/DDBJ databases">
        <authorList>
            <person name="Xiong W."/>
            <person name="Schranz E."/>
        </authorList>
    </citation>
    <scope>NUCLEOTIDE SEQUENCE [LARGE SCALE GENOMIC DNA]</scope>
</reference>
<feature type="domain" description="Integrase catalytic" evidence="1">
    <location>
        <begin position="85"/>
        <end position="250"/>
    </location>
</feature>
<dbReference type="PANTHER" id="PTHR42648">
    <property type="entry name" value="TRANSPOSASE, PUTATIVE-RELATED"/>
    <property type="match status" value="1"/>
</dbReference>
<gene>
    <name evidence="2" type="ORF">LVIROSA_LOCUS34041</name>
</gene>
<organism evidence="2 3">
    <name type="scientific">Lactuca virosa</name>
    <dbReference type="NCBI Taxonomy" id="75947"/>
    <lineage>
        <taxon>Eukaryota</taxon>
        <taxon>Viridiplantae</taxon>
        <taxon>Streptophyta</taxon>
        <taxon>Embryophyta</taxon>
        <taxon>Tracheophyta</taxon>
        <taxon>Spermatophyta</taxon>
        <taxon>Magnoliopsida</taxon>
        <taxon>eudicotyledons</taxon>
        <taxon>Gunneridae</taxon>
        <taxon>Pentapetalae</taxon>
        <taxon>asterids</taxon>
        <taxon>campanulids</taxon>
        <taxon>Asterales</taxon>
        <taxon>Asteraceae</taxon>
        <taxon>Cichorioideae</taxon>
        <taxon>Cichorieae</taxon>
        <taxon>Lactucinae</taxon>
        <taxon>Lactuca</taxon>
    </lineage>
</organism>
<dbReference type="InterPro" id="IPR036397">
    <property type="entry name" value="RNaseH_sf"/>
</dbReference>
<dbReference type="InterPro" id="IPR039537">
    <property type="entry name" value="Retrotran_Ty1/copia-like"/>
</dbReference>
<name>A0AAU9PE91_9ASTR</name>
<dbReference type="GO" id="GO:0003676">
    <property type="term" value="F:nucleic acid binding"/>
    <property type="evidence" value="ECO:0007669"/>
    <property type="project" value="InterPro"/>
</dbReference>
<evidence type="ECO:0000313" key="3">
    <source>
        <dbReference type="Proteomes" id="UP001157418"/>
    </source>
</evidence>
<evidence type="ECO:0000259" key="1">
    <source>
        <dbReference type="PROSITE" id="PS50994"/>
    </source>
</evidence>
<keyword evidence="3" id="KW-1185">Reference proteome</keyword>
<dbReference type="PROSITE" id="PS50994">
    <property type="entry name" value="INTEGRASE"/>
    <property type="match status" value="1"/>
</dbReference>
<sequence>MGPSSGGLYFFHLPQLQSTSSKVAFSATRASSVTWHQRLGHPHPQLLKSMISRYSLPLSNNFVNSPCDSCSIGKSSKLHLSSSNYKSSHILDLLFCDVWGPAPVTSFEDHRYFLLCVDHFSSFMWIFPLKSKSDVFSTFQQFLLTVERQFQTKLKSLQTDWGGEFRNLSKFFSSLGITHRLSCPHTSEQNGVVERRHRHVVETGLTLLAQSGVPQRFWHYAFDTAVYLINRMPSRTNSNISPFEHVFKHKPDFSFLRVFGC</sequence>
<dbReference type="GO" id="GO:0015074">
    <property type="term" value="P:DNA integration"/>
    <property type="evidence" value="ECO:0007669"/>
    <property type="project" value="InterPro"/>
</dbReference>
<dbReference type="InterPro" id="IPR001584">
    <property type="entry name" value="Integrase_cat-core"/>
</dbReference>
<dbReference type="Pfam" id="PF13976">
    <property type="entry name" value="gag_pre-integrs"/>
    <property type="match status" value="1"/>
</dbReference>
<comment type="caution">
    <text evidence="2">The sequence shown here is derived from an EMBL/GenBank/DDBJ whole genome shotgun (WGS) entry which is preliminary data.</text>
</comment>
<protein>
    <recommendedName>
        <fullName evidence="1">Integrase catalytic domain-containing protein</fullName>
    </recommendedName>
</protein>
<dbReference type="Gene3D" id="3.30.420.10">
    <property type="entry name" value="Ribonuclease H-like superfamily/Ribonuclease H"/>
    <property type="match status" value="1"/>
</dbReference>
<proteinExistence type="predicted"/>
<evidence type="ECO:0000313" key="2">
    <source>
        <dbReference type="EMBL" id="CAH1448501.1"/>
    </source>
</evidence>
<dbReference type="Pfam" id="PF00665">
    <property type="entry name" value="rve"/>
    <property type="match status" value="1"/>
</dbReference>
<dbReference type="InterPro" id="IPR012337">
    <property type="entry name" value="RNaseH-like_sf"/>
</dbReference>
<dbReference type="AlphaFoldDB" id="A0AAU9PE91"/>
<dbReference type="InterPro" id="IPR025724">
    <property type="entry name" value="GAG-pre-integrase_dom"/>
</dbReference>
<dbReference type="Proteomes" id="UP001157418">
    <property type="component" value="Unassembled WGS sequence"/>
</dbReference>
<accession>A0AAU9PE91</accession>
<dbReference type="PANTHER" id="PTHR42648:SF26">
    <property type="entry name" value="INTEGRASE CATALYTIC DOMAIN-CONTAINING PROTEIN"/>
    <property type="match status" value="1"/>
</dbReference>
<dbReference type="EMBL" id="CAKMRJ010005634">
    <property type="protein sequence ID" value="CAH1448501.1"/>
    <property type="molecule type" value="Genomic_DNA"/>
</dbReference>